<reference evidence="2 3" key="1">
    <citation type="journal article" date="2014" name="Science">
        <title>Plant genetics. Early allopolyploid evolution in the post-Neolithic Brassica napus oilseed genome.</title>
        <authorList>
            <person name="Chalhoub B."/>
            <person name="Denoeud F."/>
            <person name="Liu S."/>
            <person name="Parkin I.A."/>
            <person name="Tang H."/>
            <person name="Wang X."/>
            <person name="Chiquet J."/>
            <person name="Belcram H."/>
            <person name="Tong C."/>
            <person name="Samans B."/>
            <person name="Correa M."/>
            <person name="Da Silva C."/>
            <person name="Just J."/>
            <person name="Falentin C."/>
            <person name="Koh C.S."/>
            <person name="Le Clainche I."/>
            <person name="Bernard M."/>
            <person name="Bento P."/>
            <person name="Noel B."/>
            <person name="Labadie K."/>
            <person name="Alberti A."/>
            <person name="Charles M."/>
            <person name="Arnaud D."/>
            <person name="Guo H."/>
            <person name="Daviaud C."/>
            <person name="Alamery S."/>
            <person name="Jabbari K."/>
            <person name="Zhao M."/>
            <person name="Edger P.P."/>
            <person name="Chelaifa H."/>
            <person name="Tack D."/>
            <person name="Lassalle G."/>
            <person name="Mestiri I."/>
            <person name="Schnel N."/>
            <person name="Le Paslier M.C."/>
            <person name="Fan G."/>
            <person name="Renault V."/>
            <person name="Bayer P.E."/>
            <person name="Golicz A.A."/>
            <person name="Manoli S."/>
            <person name="Lee T.H."/>
            <person name="Thi V.H."/>
            <person name="Chalabi S."/>
            <person name="Hu Q."/>
            <person name="Fan C."/>
            <person name="Tollenaere R."/>
            <person name="Lu Y."/>
            <person name="Battail C."/>
            <person name="Shen J."/>
            <person name="Sidebottom C.H."/>
            <person name="Wang X."/>
            <person name="Canaguier A."/>
            <person name="Chauveau A."/>
            <person name="Berard A."/>
            <person name="Deniot G."/>
            <person name="Guan M."/>
            <person name="Liu Z."/>
            <person name="Sun F."/>
            <person name="Lim Y.P."/>
            <person name="Lyons E."/>
            <person name="Town C.D."/>
            <person name="Bancroft I."/>
            <person name="Wang X."/>
            <person name="Meng J."/>
            <person name="Ma J."/>
            <person name="Pires J.C."/>
            <person name="King G.J."/>
            <person name="Brunel D."/>
            <person name="Delourme R."/>
            <person name="Renard M."/>
            <person name="Aury J.M."/>
            <person name="Adams K.L."/>
            <person name="Batley J."/>
            <person name="Snowdon R.J."/>
            <person name="Tost J."/>
            <person name="Edwards D."/>
            <person name="Zhou Y."/>
            <person name="Hua W."/>
            <person name="Sharpe A.G."/>
            <person name="Paterson A.H."/>
            <person name="Guan C."/>
            <person name="Wincker P."/>
        </authorList>
    </citation>
    <scope>NUCLEOTIDE SEQUENCE [LARGE SCALE GENOMIC DNA]</scope>
    <source>
        <strain evidence="3">cv. Darmor-bzh</strain>
    </source>
</reference>
<feature type="compositionally biased region" description="Basic residues" evidence="1">
    <location>
        <begin position="1"/>
        <end position="12"/>
    </location>
</feature>
<protein>
    <submittedName>
        <fullName evidence="2">BnaC09g11550D protein</fullName>
    </submittedName>
</protein>
<evidence type="ECO:0000313" key="3">
    <source>
        <dbReference type="Proteomes" id="UP000028999"/>
    </source>
</evidence>
<name>A0A078GGJ0_BRANA</name>
<proteinExistence type="predicted"/>
<accession>A0A078GGJ0</accession>
<dbReference type="Gramene" id="CDY25530">
    <property type="protein sequence ID" value="CDY25530"/>
    <property type="gene ID" value="GSBRNA2T00032776001"/>
</dbReference>
<dbReference type="PaxDb" id="3708-A0A078GGJ0"/>
<evidence type="ECO:0000256" key="1">
    <source>
        <dbReference type="SAM" id="MobiDB-lite"/>
    </source>
</evidence>
<gene>
    <name evidence="2" type="primary">BnaC09g11550D</name>
    <name evidence="2" type="ORF">GSBRNA2T00032776001</name>
</gene>
<organism evidence="2 3">
    <name type="scientific">Brassica napus</name>
    <name type="common">Rape</name>
    <dbReference type="NCBI Taxonomy" id="3708"/>
    <lineage>
        <taxon>Eukaryota</taxon>
        <taxon>Viridiplantae</taxon>
        <taxon>Streptophyta</taxon>
        <taxon>Embryophyta</taxon>
        <taxon>Tracheophyta</taxon>
        <taxon>Spermatophyta</taxon>
        <taxon>Magnoliopsida</taxon>
        <taxon>eudicotyledons</taxon>
        <taxon>Gunneridae</taxon>
        <taxon>Pentapetalae</taxon>
        <taxon>rosids</taxon>
        <taxon>malvids</taxon>
        <taxon>Brassicales</taxon>
        <taxon>Brassicaceae</taxon>
        <taxon>Brassiceae</taxon>
        <taxon>Brassica</taxon>
    </lineage>
</organism>
<feature type="region of interest" description="Disordered" evidence="1">
    <location>
        <begin position="1"/>
        <end position="33"/>
    </location>
</feature>
<sequence length="33" mass="3659">METHHGGRRSRSSRQGDSPGPHGVSSVFARIRR</sequence>
<dbReference type="EMBL" id="LK032176">
    <property type="protein sequence ID" value="CDY25530.1"/>
    <property type="molecule type" value="Genomic_DNA"/>
</dbReference>
<dbReference type="Proteomes" id="UP000028999">
    <property type="component" value="Unassembled WGS sequence"/>
</dbReference>
<evidence type="ECO:0000313" key="2">
    <source>
        <dbReference type="EMBL" id="CDY25530.1"/>
    </source>
</evidence>
<dbReference type="AlphaFoldDB" id="A0A078GGJ0"/>
<keyword evidence="3" id="KW-1185">Reference proteome</keyword>